<evidence type="ECO:0000256" key="1">
    <source>
        <dbReference type="SAM" id="MobiDB-lite"/>
    </source>
</evidence>
<keyword evidence="3" id="KW-1185">Reference proteome</keyword>
<dbReference type="InParanoid" id="E4Y3F5"/>
<dbReference type="EMBL" id="FN654131">
    <property type="protein sequence ID" value="CBY16363.1"/>
    <property type="molecule type" value="Genomic_DNA"/>
</dbReference>
<reference evidence="2" key="1">
    <citation type="journal article" date="2010" name="Science">
        <title>Plasticity of animal genome architecture unmasked by rapid evolution of a pelagic tunicate.</title>
        <authorList>
            <person name="Denoeud F."/>
            <person name="Henriet S."/>
            <person name="Mungpakdee S."/>
            <person name="Aury J.M."/>
            <person name="Da Silva C."/>
            <person name="Brinkmann H."/>
            <person name="Mikhaleva J."/>
            <person name="Olsen L.C."/>
            <person name="Jubin C."/>
            <person name="Canestro C."/>
            <person name="Bouquet J.M."/>
            <person name="Danks G."/>
            <person name="Poulain J."/>
            <person name="Campsteijn C."/>
            <person name="Adamski M."/>
            <person name="Cross I."/>
            <person name="Yadetie F."/>
            <person name="Muffato M."/>
            <person name="Louis A."/>
            <person name="Butcher S."/>
            <person name="Tsagkogeorga G."/>
            <person name="Konrad A."/>
            <person name="Singh S."/>
            <person name="Jensen M.F."/>
            <person name="Cong E.H."/>
            <person name="Eikeseth-Otteraa H."/>
            <person name="Noel B."/>
            <person name="Anthouard V."/>
            <person name="Porcel B.M."/>
            <person name="Kachouri-Lafond R."/>
            <person name="Nishino A."/>
            <person name="Ugolini M."/>
            <person name="Chourrout P."/>
            <person name="Nishida H."/>
            <person name="Aasland R."/>
            <person name="Huzurbazar S."/>
            <person name="Westhof E."/>
            <person name="Delsuc F."/>
            <person name="Lehrach H."/>
            <person name="Reinhardt R."/>
            <person name="Weissenbach J."/>
            <person name="Roy S.W."/>
            <person name="Artiguenave F."/>
            <person name="Postlethwait J.H."/>
            <person name="Manak J.R."/>
            <person name="Thompson E.M."/>
            <person name="Jaillon O."/>
            <person name="Du Pasquier L."/>
            <person name="Boudinot P."/>
            <person name="Liberles D.A."/>
            <person name="Volff J.N."/>
            <person name="Philippe H."/>
            <person name="Lenhard B."/>
            <person name="Roest Crollius H."/>
            <person name="Wincker P."/>
            <person name="Chourrout D."/>
        </authorList>
    </citation>
    <scope>NUCLEOTIDE SEQUENCE [LARGE SCALE GENOMIC DNA]</scope>
</reference>
<name>E4Y3F5_OIKDI</name>
<dbReference type="AlphaFoldDB" id="E4Y3F5"/>
<protein>
    <submittedName>
        <fullName evidence="2">Uncharacterized protein</fullName>
    </submittedName>
</protein>
<evidence type="ECO:0000313" key="3">
    <source>
        <dbReference type="Proteomes" id="UP000001307"/>
    </source>
</evidence>
<accession>E4Y3F5</accession>
<organism evidence="2">
    <name type="scientific">Oikopleura dioica</name>
    <name type="common">Tunicate</name>
    <dbReference type="NCBI Taxonomy" id="34765"/>
    <lineage>
        <taxon>Eukaryota</taxon>
        <taxon>Metazoa</taxon>
        <taxon>Chordata</taxon>
        <taxon>Tunicata</taxon>
        <taxon>Appendicularia</taxon>
        <taxon>Copelata</taxon>
        <taxon>Oikopleuridae</taxon>
        <taxon>Oikopleura</taxon>
    </lineage>
</organism>
<dbReference type="Proteomes" id="UP000001307">
    <property type="component" value="Unassembled WGS sequence"/>
</dbReference>
<sequence length="143" mass="16762">MQYVKSFKNSFTRKRSAKNKCIEELRKALLISNSRHCDRAVIQDLLETVMLKSLVKGKTSSSLMERTRKRRFLNLSYPLTDPDRIYSNYANTEEHDRFPKSMSLRSMRDRRRNGAKNNRGPAFIFGKNAANQNEIELRFLEGI</sequence>
<evidence type="ECO:0000313" key="2">
    <source>
        <dbReference type="EMBL" id="CBY16363.1"/>
    </source>
</evidence>
<feature type="region of interest" description="Disordered" evidence="1">
    <location>
        <begin position="97"/>
        <end position="120"/>
    </location>
</feature>
<gene>
    <name evidence="2" type="ORF">GSOID_T00001510001</name>
</gene>
<proteinExistence type="predicted"/>